<evidence type="ECO:0000256" key="4">
    <source>
        <dbReference type="ARBA" id="ARBA00022792"/>
    </source>
</evidence>
<dbReference type="PANTHER" id="PTHR31816">
    <property type="entry name" value="MICOS COMPLEX SUBUNIT MIC13"/>
    <property type="match status" value="1"/>
</dbReference>
<name>A0AAU9FFN0_DROMD</name>
<evidence type="ECO:0000256" key="9">
    <source>
        <dbReference type="SAM" id="MobiDB-lite"/>
    </source>
</evidence>
<evidence type="ECO:0000256" key="7">
    <source>
        <dbReference type="ARBA" id="ARBA00023136"/>
    </source>
</evidence>
<keyword evidence="6 8" id="KW-0496">Mitochondrion</keyword>
<dbReference type="Proteomes" id="UP001500889">
    <property type="component" value="Chromosome U"/>
</dbReference>
<proteinExistence type="inferred from homology"/>
<feature type="signal peptide" evidence="10">
    <location>
        <begin position="1"/>
        <end position="18"/>
    </location>
</feature>
<feature type="compositionally biased region" description="Basic and acidic residues" evidence="9">
    <location>
        <begin position="136"/>
        <end position="145"/>
    </location>
</feature>
<evidence type="ECO:0000256" key="8">
    <source>
        <dbReference type="RuleBase" id="RU363009"/>
    </source>
</evidence>
<evidence type="ECO:0000313" key="12">
    <source>
        <dbReference type="Proteomes" id="UP001500889"/>
    </source>
</evidence>
<keyword evidence="12" id="KW-1185">Reference proteome</keyword>
<keyword evidence="3" id="KW-0812">Transmembrane</keyword>
<dbReference type="GO" id="GO:0061617">
    <property type="term" value="C:MICOS complex"/>
    <property type="evidence" value="ECO:0007669"/>
    <property type="project" value="UniProtKB-UniRule"/>
</dbReference>
<comment type="subunit">
    <text evidence="8">Component of the mitochondrial contact site and cristae organizing system (MICOS) complex.</text>
</comment>
<keyword evidence="4 8" id="KW-0999">Mitochondrion inner membrane</keyword>
<feature type="compositionally biased region" description="Basic and acidic residues" evidence="9">
    <location>
        <begin position="113"/>
        <end position="125"/>
    </location>
</feature>
<dbReference type="GO" id="GO:0044284">
    <property type="term" value="C:mitochondrial crista junction"/>
    <property type="evidence" value="ECO:0007669"/>
    <property type="project" value="TreeGrafter"/>
</dbReference>
<keyword evidence="7" id="KW-0472">Membrane</keyword>
<evidence type="ECO:0000256" key="6">
    <source>
        <dbReference type="ARBA" id="ARBA00023128"/>
    </source>
</evidence>
<dbReference type="Pfam" id="PF15884">
    <property type="entry name" value="QIL1"/>
    <property type="match status" value="1"/>
</dbReference>
<feature type="compositionally biased region" description="Polar residues" evidence="9">
    <location>
        <begin position="126"/>
        <end position="135"/>
    </location>
</feature>
<keyword evidence="10" id="KW-0732">Signal</keyword>
<dbReference type="InterPro" id="IPR026769">
    <property type="entry name" value="Mic13"/>
</dbReference>
<evidence type="ECO:0000256" key="3">
    <source>
        <dbReference type="ARBA" id="ARBA00022692"/>
    </source>
</evidence>
<dbReference type="EMBL" id="AP029264">
    <property type="protein sequence ID" value="BFF94437.1"/>
    <property type="molecule type" value="Genomic_DNA"/>
</dbReference>
<protein>
    <recommendedName>
        <fullName evidence="8">MICOS complex subunit MIC13</fullName>
    </recommendedName>
</protein>
<keyword evidence="5" id="KW-1133">Transmembrane helix</keyword>
<accession>A0AAU9FFN0</accession>
<evidence type="ECO:0000256" key="1">
    <source>
        <dbReference type="ARBA" id="ARBA00004434"/>
    </source>
</evidence>
<reference evidence="11 12" key="1">
    <citation type="submission" date="2024-02" db="EMBL/GenBank/DDBJ databases">
        <title>A chromosome-level genome assembly of Drosophila madeirensis, a fruit fly species endemic to Madeira island.</title>
        <authorList>
            <person name="Tomihara K."/>
            <person name="Llopart A."/>
            <person name="Yamamoto D."/>
        </authorList>
    </citation>
    <scope>NUCLEOTIDE SEQUENCE [LARGE SCALE GENOMIC DNA]</scope>
    <source>
        <strain evidence="11 12">RF1</strain>
    </source>
</reference>
<comment type="similarity">
    <text evidence="2 8">Belongs to the MICOS complex subunit Mic13 family.</text>
</comment>
<evidence type="ECO:0000313" key="11">
    <source>
        <dbReference type="EMBL" id="BFF94437.1"/>
    </source>
</evidence>
<dbReference type="GO" id="GO:0042407">
    <property type="term" value="P:cristae formation"/>
    <property type="evidence" value="ECO:0007669"/>
    <property type="project" value="TreeGrafter"/>
</dbReference>
<dbReference type="PANTHER" id="PTHR31816:SF3">
    <property type="entry name" value="MICOS COMPLEX SUBUNIT MIC13"/>
    <property type="match status" value="1"/>
</dbReference>
<evidence type="ECO:0000256" key="5">
    <source>
        <dbReference type="ARBA" id="ARBA00022989"/>
    </source>
</evidence>
<organism evidence="11 12">
    <name type="scientific">Drosophila madeirensis</name>
    <name type="common">Fruit fly</name>
    <dbReference type="NCBI Taxonomy" id="30013"/>
    <lineage>
        <taxon>Eukaryota</taxon>
        <taxon>Metazoa</taxon>
        <taxon>Ecdysozoa</taxon>
        <taxon>Arthropoda</taxon>
        <taxon>Hexapoda</taxon>
        <taxon>Insecta</taxon>
        <taxon>Pterygota</taxon>
        <taxon>Neoptera</taxon>
        <taxon>Endopterygota</taxon>
        <taxon>Diptera</taxon>
        <taxon>Brachycera</taxon>
        <taxon>Muscomorpha</taxon>
        <taxon>Ephydroidea</taxon>
        <taxon>Drosophilidae</taxon>
        <taxon>Drosophila</taxon>
        <taxon>Sophophora</taxon>
    </lineage>
</organism>
<dbReference type="AlphaFoldDB" id="A0AAU9FFN0"/>
<evidence type="ECO:0000256" key="2">
    <source>
        <dbReference type="ARBA" id="ARBA00006771"/>
    </source>
</evidence>
<sequence>MVYVVLAKLGVVAGVAFATKQLGVWESAEHSAVLLENARENLRPYAKSLKDRICCWKSPEQCEEEFEPKPWRVAFVDSWNDAVKKGFLILHRVPTHVQHFTEDVEKAVNNLRKEKEPKMEQKREQNMNQKATSSTKSDKTAAKAN</sequence>
<comment type="subcellular location">
    <subcellularLocation>
        <location evidence="1 8">Mitochondrion inner membrane</location>
        <topology evidence="1 8">Single-pass membrane protein</topology>
    </subcellularLocation>
</comment>
<gene>
    <name evidence="11" type="ORF">DMAD_12066</name>
</gene>
<comment type="function">
    <text evidence="8">Component of the MICOS complex, a large protein complex of the mitochondrial inner membrane that plays crucial roles in the maintenance of crista junctions, inner membrane architecture, and formation of contact sites to the outer membrane.</text>
</comment>
<feature type="region of interest" description="Disordered" evidence="9">
    <location>
        <begin position="113"/>
        <end position="145"/>
    </location>
</feature>
<feature type="chain" id="PRO_5043695246" description="MICOS complex subunit MIC13" evidence="10">
    <location>
        <begin position="19"/>
        <end position="145"/>
    </location>
</feature>
<evidence type="ECO:0000256" key="10">
    <source>
        <dbReference type="SAM" id="SignalP"/>
    </source>
</evidence>